<accession>A0A6G1EU43</accession>
<reference evidence="2 3" key="1">
    <citation type="submission" date="2019-11" db="EMBL/GenBank/DDBJ databases">
        <title>Whole genome sequence of Oryza granulata.</title>
        <authorList>
            <person name="Li W."/>
        </authorList>
    </citation>
    <scope>NUCLEOTIDE SEQUENCE [LARGE SCALE GENOMIC DNA]</scope>
    <source>
        <strain evidence="3">cv. Menghai</strain>
        <tissue evidence="2">Leaf</tissue>
    </source>
</reference>
<organism evidence="2 3">
    <name type="scientific">Oryza meyeriana var. granulata</name>
    <dbReference type="NCBI Taxonomy" id="110450"/>
    <lineage>
        <taxon>Eukaryota</taxon>
        <taxon>Viridiplantae</taxon>
        <taxon>Streptophyta</taxon>
        <taxon>Embryophyta</taxon>
        <taxon>Tracheophyta</taxon>
        <taxon>Spermatophyta</taxon>
        <taxon>Magnoliopsida</taxon>
        <taxon>Liliopsida</taxon>
        <taxon>Poales</taxon>
        <taxon>Poaceae</taxon>
        <taxon>BOP clade</taxon>
        <taxon>Oryzoideae</taxon>
        <taxon>Oryzeae</taxon>
        <taxon>Oryzinae</taxon>
        <taxon>Oryza</taxon>
        <taxon>Oryza meyeriana</taxon>
    </lineage>
</organism>
<sequence>MTLADGGTGSRLATTSEENWLSWPTSPTAPMPNMINKELPDLYLIQYIPVSRAFFLQDALSLNYMYQVIPIPNHFLPHP</sequence>
<name>A0A6G1EU43_9ORYZ</name>
<feature type="region of interest" description="Disordered" evidence="1">
    <location>
        <begin position="1"/>
        <end position="29"/>
    </location>
</feature>
<evidence type="ECO:0000313" key="3">
    <source>
        <dbReference type="Proteomes" id="UP000479710"/>
    </source>
</evidence>
<evidence type="ECO:0000256" key="1">
    <source>
        <dbReference type="SAM" id="MobiDB-lite"/>
    </source>
</evidence>
<dbReference type="Proteomes" id="UP000479710">
    <property type="component" value="Unassembled WGS sequence"/>
</dbReference>
<keyword evidence="3" id="KW-1185">Reference proteome</keyword>
<comment type="caution">
    <text evidence="2">The sequence shown here is derived from an EMBL/GenBank/DDBJ whole genome shotgun (WGS) entry which is preliminary data.</text>
</comment>
<protein>
    <submittedName>
        <fullName evidence="2">Uncharacterized protein</fullName>
    </submittedName>
</protein>
<dbReference type="EMBL" id="SPHZ02000003">
    <property type="protein sequence ID" value="KAF0928160.1"/>
    <property type="molecule type" value="Genomic_DNA"/>
</dbReference>
<gene>
    <name evidence="2" type="ORF">E2562_038067</name>
</gene>
<evidence type="ECO:0000313" key="2">
    <source>
        <dbReference type="EMBL" id="KAF0928160.1"/>
    </source>
</evidence>
<proteinExistence type="predicted"/>
<feature type="compositionally biased region" description="Polar residues" evidence="1">
    <location>
        <begin position="11"/>
        <end position="28"/>
    </location>
</feature>
<dbReference type="AlphaFoldDB" id="A0A6G1EU43"/>